<sequence length="170" mass="19170">MVKDGASHPHPRQEFDQLVTLEKLELDPDLFMDTYFLNRKTTPATLSFTKFDREKVKTAADEVDTLHKHEAAFAAHKSRNHRTKAPDALPTRYTAVLRGSQRMPEWEGDLLNMITEETTGILNSKDSEKCEFDFSSTPTLFKGVPTLSLDGNAKGDYSRDPITFYTIGSA</sequence>
<organism evidence="1 2">
    <name type="scientific">Cytospora mali</name>
    <name type="common">Apple Valsa canker fungus</name>
    <name type="synonym">Valsa mali</name>
    <dbReference type="NCBI Taxonomy" id="578113"/>
    <lineage>
        <taxon>Eukaryota</taxon>
        <taxon>Fungi</taxon>
        <taxon>Dikarya</taxon>
        <taxon>Ascomycota</taxon>
        <taxon>Pezizomycotina</taxon>
        <taxon>Sordariomycetes</taxon>
        <taxon>Sordariomycetidae</taxon>
        <taxon>Diaporthales</taxon>
        <taxon>Cytosporaceae</taxon>
        <taxon>Cytospora</taxon>
    </lineage>
</organism>
<dbReference type="EMBL" id="KN714675">
    <property type="protein sequence ID" value="KUI54637.1"/>
    <property type="molecule type" value="Genomic_DNA"/>
</dbReference>
<dbReference type="STRING" id="694573.A0A194USG5"/>
<protein>
    <submittedName>
        <fullName evidence="1">Uncharacterized protein</fullName>
    </submittedName>
</protein>
<name>A0A194USG5_CYTMA</name>
<accession>A0A194USG5</accession>
<keyword evidence="2" id="KW-1185">Reference proteome</keyword>
<dbReference type="AlphaFoldDB" id="A0A194USG5"/>
<proteinExistence type="predicted"/>
<gene>
    <name evidence="1" type="ORF">VP1G_10693</name>
</gene>
<evidence type="ECO:0000313" key="1">
    <source>
        <dbReference type="EMBL" id="KUI54637.1"/>
    </source>
</evidence>
<dbReference type="OrthoDB" id="4630416at2759"/>
<evidence type="ECO:0000313" key="2">
    <source>
        <dbReference type="Proteomes" id="UP000078576"/>
    </source>
</evidence>
<dbReference type="Proteomes" id="UP000078576">
    <property type="component" value="Unassembled WGS sequence"/>
</dbReference>
<reference evidence="2" key="1">
    <citation type="submission" date="2014-12" db="EMBL/GenBank/DDBJ databases">
        <title>Genome Sequence of Valsa Canker Pathogens Uncovers a Specific Adaption of Colonization on Woody Bark.</title>
        <authorList>
            <person name="Yin Z."/>
            <person name="Liu H."/>
            <person name="Gao X."/>
            <person name="Li Z."/>
            <person name="Song N."/>
            <person name="Ke X."/>
            <person name="Dai Q."/>
            <person name="Wu Y."/>
            <person name="Sun Y."/>
            <person name="Xu J.-R."/>
            <person name="Kang Z.K."/>
            <person name="Wang L."/>
            <person name="Huang L."/>
        </authorList>
    </citation>
    <scope>NUCLEOTIDE SEQUENCE [LARGE SCALE GENOMIC DNA]</scope>
    <source>
        <strain evidence="2">SXYL134</strain>
    </source>
</reference>